<reference evidence="1 2" key="1">
    <citation type="submission" date="2020-02" db="EMBL/GenBank/DDBJ databases">
        <title>Pseudoroseicyclus tamarix, sp. nov., isolated from offshore sediment of a Tamarix chinensis forest.</title>
        <authorList>
            <person name="Gai Y."/>
        </authorList>
    </citation>
    <scope>NUCLEOTIDE SEQUENCE [LARGE SCALE GENOMIC DNA]</scope>
    <source>
        <strain evidence="1 2">CLL3-39</strain>
    </source>
</reference>
<dbReference type="Proteomes" id="UP000474757">
    <property type="component" value="Unassembled WGS sequence"/>
</dbReference>
<name>A0A6B2JFQ2_9RHOB</name>
<keyword evidence="2" id="KW-1185">Reference proteome</keyword>
<sequence length="137" mass="14395">MFDTTTDAGFFGVAPASPLDELRSFTGEYQDALLDAAGLLGGSRSIRLAQNALDGLMGSGAPSRSTMRTLDELLDLLMLEHVHDPSRVEAALFAAIDPANACVEEICLLADQLGDLLGACRKAEIGNGECVDRRAAA</sequence>
<evidence type="ECO:0000313" key="1">
    <source>
        <dbReference type="EMBL" id="NDU99882.1"/>
    </source>
</evidence>
<proteinExistence type="predicted"/>
<evidence type="ECO:0000313" key="2">
    <source>
        <dbReference type="Proteomes" id="UP000474757"/>
    </source>
</evidence>
<protein>
    <submittedName>
        <fullName evidence="1">Uncharacterized protein</fullName>
    </submittedName>
</protein>
<gene>
    <name evidence="1" type="ORF">GZA08_02715</name>
</gene>
<accession>A0A6B2JFQ2</accession>
<dbReference type="AlphaFoldDB" id="A0A6B2JFQ2"/>
<organism evidence="1 2">
    <name type="scientific">Pseudoroseicyclus tamaricis</name>
    <dbReference type="NCBI Taxonomy" id="2705421"/>
    <lineage>
        <taxon>Bacteria</taxon>
        <taxon>Pseudomonadati</taxon>
        <taxon>Pseudomonadota</taxon>
        <taxon>Alphaproteobacteria</taxon>
        <taxon>Rhodobacterales</taxon>
        <taxon>Paracoccaceae</taxon>
        <taxon>Pseudoroseicyclus</taxon>
    </lineage>
</organism>
<dbReference type="EMBL" id="JAAGAB010000001">
    <property type="protein sequence ID" value="NDU99882.1"/>
    <property type="molecule type" value="Genomic_DNA"/>
</dbReference>
<dbReference type="RefSeq" id="WP_163889732.1">
    <property type="nucleotide sequence ID" value="NZ_JAAFYS010000001.1"/>
</dbReference>
<comment type="caution">
    <text evidence="1">The sequence shown here is derived from an EMBL/GenBank/DDBJ whole genome shotgun (WGS) entry which is preliminary data.</text>
</comment>